<evidence type="ECO:0000313" key="2">
    <source>
        <dbReference type="EMBL" id="KAK3172114.1"/>
    </source>
</evidence>
<dbReference type="Proteomes" id="UP001276659">
    <property type="component" value="Unassembled WGS sequence"/>
</dbReference>
<dbReference type="PANTHER" id="PTHR24148:SF64">
    <property type="entry name" value="HETEROKARYON INCOMPATIBILITY DOMAIN-CONTAINING PROTEIN"/>
    <property type="match status" value="1"/>
</dbReference>
<dbReference type="InterPro" id="IPR010730">
    <property type="entry name" value="HET"/>
</dbReference>
<organism evidence="2 3">
    <name type="scientific">Lepraria neglecta</name>
    <dbReference type="NCBI Taxonomy" id="209136"/>
    <lineage>
        <taxon>Eukaryota</taxon>
        <taxon>Fungi</taxon>
        <taxon>Dikarya</taxon>
        <taxon>Ascomycota</taxon>
        <taxon>Pezizomycotina</taxon>
        <taxon>Lecanoromycetes</taxon>
        <taxon>OSLEUM clade</taxon>
        <taxon>Lecanoromycetidae</taxon>
        <taxon>Lecanorales</taxon>
        <taxon>Lecanorineae</taxon>
        <taxon>Stereocaulaceae</taxon>
        <taxon>Lepraria</taxon>
    </lineage>
</organism>
<dbReference type="Pfam" id="PF06985">
    <property type="entry name" value="HET"/>
    <property type="match status" value="1"/>
</dbReference>
<evidence type="ECO:0000313" key="3">
    <source>
        <dbReference type="Proteomes" id="UP001276659"/>
    </source>
</evidence>
<sequence length="524" mass="58551">MTATRSPIRVADFAIDGLETYSLGSASPCQYRFLDCQRLLKENVIYVVAFLELPTQPYAVVSYPWRPATPATNISASFKVKAIEKEPRISVDVLKTIFIAASFFGCHLLWIDKLCARQDSRAPGDGKLDNEWQVQNMHSIYRGCSTCLALPGGLSRLATLDERTNWMERAWTLQEALAPPAVNFIIDWTKGDAILQHNASIAVKEVLPGKAAVIELKALLEGSLKSEVRLITNESKDDSEKYLWQTLRLLGNANEVQDSYPIMALLGAMDHTNDTGRLNAIWRCTTMRSAKYAADMIYSIMGLMDITLTNIESAKDPQEVVVEFTRALTQKGHQADWLGVAPNLGPWLRMSAMPLLPMSEDDGKGKTTAYIEVGYGKLAKVKDLLEKNPRDMMWWWLKNAPKGVVDQSGYLTFTSLATSAAESKDKTVYSEYRLQRDHPGSVIHCSSNRAWDILPELRSPHFVVVIGTKEQYLSGIFSSMVDPNTTLLMLVEEGREGTFRNVGYAWADENASKGWIERTFMIGG</sequence>
<evidence type="ECO:0000259" key="1">
    <source>
        <dbReference type="Pfam" id="PF06985"/>
    </source>
</evidence>
<keyword evidence="3" id="KW-1185">Reference proteome</keyword>
<dbReference type="EMBL" id="JASNWA010000008">
    <property type="protein sequence ID" value="KAK3172114.1"/>
    <property type="molecule type" value="Genomic_DNA"/>
</dbReference>
<protein>
    <recommendedName>
        <fullName evidence="1">Heterokaryon incompatibility domain-containing protein</fullName>
    </recommendedName>
</protein>
<proteinExistence type="predicted"/>
<feature type="domain" description="Heterokaryon incompatibility" evidence="1">
    <location>
        <begin position="58"/>
        <end position="150"/>
    </location>
</feature>
<reference evidence="2" key="1">
    <citation type="submission" date="2022-11" db="EMBL/GenBank/DDBJ databases">
        <title>Chromosomal genome sequence assembly and mating type (MAT) locus characterization of the leprose asexual lichenized fungus Lepraria neglecta (Nyl.) Erichsen.</title>
        <authorList>
            <person name="Allen J.L."/>
            <person name="Pfeffer B."/>
        </authorList>
    </citation>
    <scope>NUCLEOTIDE SEQUENCE</scope>
    <source>
        <strain evidence="2">Allen 5258</strain>
    </source>
</reference>
<gene>
    <name evidence="2" type="ORF">OEA41_004199</name>
</gene>
<dbReference type="InterPro" id="IPR052895">
    <property type="entry name" value="HetReg/Transcr_Mod"/>
</dbReference>
<dbReference type="PANTHER" id="PTHR24148">
    <property type="entry name" value="ANKYRIN REPEAT DOMAIN-CONTAINING PROTEIN 39 HOMOLOG-RELATED"/>
    <property type="match status" value="1"/>
</dbReference>
<name>A0AAD9Z5W9_9LECA</name>
<dbReference type="AlphaFoldDB" id="A0AAD9Z5W9"/>
<accession>A0AAD9Z5W9</accession>
<comment type="caution">
    <text evidence="2">The sequence shown here is derived from an EMBL/GenBank/DDBJ whole genome shotgun (WGS) entry which is preliminary data.</text>
</comment>